<dbReference type="GO" id="GO:0005524">
    <property type="term" value="F:ATP binding"/>
    <property type="evidence" value="ECO:0007669"/>
    <property type="project" value="UniProtKB-KW"/>
</dbReference>
<feature type="domain" description="Toprim" evidence="12">
    <location>
        <begin position="179"/>
        <end position="259"/>
    </location>
</feature>
<dbReference type="GO" id="GO:0000428">
    <property type="term" value="C:DNA-directed RNA polymerase complex"/>
    <property type="evidence" value="ECO:0007669"/>
    <property type="project" value="UniProtKB-KW"/>
</dbReference>
<evidence type="ECO:0000259" key="12">
    <source>
        <dbReference type="PROSITE" id="PS50880"/>
    </source>
</evidence>
<dbReference type="Gene3D" id="3.90.580.10">
    <property type="entry name" value="Zinc finger, CHC2-type domain"/>
    <property type="match status" value="1"/>
</dbReference>
<accession>A0A6J5M6Y7</accession>
<evidence type="ECO:0000256" key="5">
    <source>
        <dbReference type="ARBA" id="ARBA00022705"/>
    </source>
</evidence>
<dbReference type="Gene3D" id="3.40.1360.10">
    <property type="match status" value="1"/>
</dbReference>
<dbReference type="SMART" id="SM00493">
    <property type="entry name" value="TOPRIM"/>
    <property type="match status" value="1"/>
</dbReference>
<organism evidence="13">
    <name type="scientific">uncultured Caudovirales phage</name>
    <dbReference type="NCBI Taxonomy" id="2100421"/>
    <lineage>
        <taxon>Viruses</taxon>
        <taxon>Duplodnaviria</taxon>
        <taxon>Heunggongvirae</taxon>
        <taxon>Uroviricota</taxon>
        <taxon>Caudoviricetes</taxon>
        <taxon>Peduoviridae</taxon>
        <taxon>Maltschvirus</taxon>
        <taxon>Maltschvirus maltsch</taxon>
    </lineage>
</organism>
<dbReference type="Pfam" id="PF00493">
    <property type="entry name" value="MCM"/>
    <property type="match status" value="1"/>
</dbReference>
<dbReference type="GO" id="GO:0003899">
    <property type="term" value="F:DNA-directed RNA polymerase activity"/>
    <property type="evidence" value="ECO:0007669"/>
    <property type="project" value="InterPro"/>
</dbReference>
<dbReference type="GO" id="GO:0006269">
    <property type="term" value="P:DNA replication, synthesis of primer"/>
    <property type="evidence" value="ECO:0007669"/>
    <property type="project" value="UniProtKB-KW"/>
</dbReference>
<evidence type="ECO:0000256" key="6">
    <source>
        <dbReference type="ARBA" id="ARBA00022723"/>
    </source>
</evidence>
<dbReference type="PROSITE" id="PS50880">
    <property type="entry name" value="TOPRIM"/>
    <property type="match status" value="1"/>
</dbReference>
<dbReference type="InterPro" id="IPR036977">
    <property type="entry name" value="DNA_primase_Znf_CHC2"/>
</dbReference>
<keyword evidence="10" id="KW-0067">ATP-binding</keyword>
<keyword evidence="5" id="KW-0235">DNA replication</keyword>
<protein>
    <submittedName>
        <fullName evidence="13">Archaeal primase DnaG/twinkle, TOPRIM domain</fullName>
    </submittedName>
</protein>
<keyword evidence="9" id="KW-0862">Zinc</keyword>
<dbReference type="InterPro" id="IPR001208">
    <property type="entry name" value="MCM_dom"/>
</dbReference>
<dbReference type="SUPFAM" id="SSF56731">
    <property type="entry name" value="DNA primase core"/>
    <property type="match status" value="1"/>
</dbReference>
<dbReference type="Pfam" id="PF01807">
    <property type="entry name" value="Zn_ribbon_DnaG"/>
    <property type="match status" value="1"/>
</dbReference>
<dbReference type="InterPro" id="IPR006171">
    <property type="entry name" value="TOPRIM_dom"/>
</dbReference>
<reference evidence="13" key="1">
    <citation type="submission" date="2020-04" db="EMBL/GenBank/DDBJ databases">
        <authorList>
            <person name="Chiriac C."/>
            <person name="Salcher M."/>
            <person name="Ghai R."/>
            <person name="Kavagutti S V."/>
        </authorList>
    </citation>
    <scope>NUCLEOTIDE SEQUENCE</scope>
</reference>
<dbReference type="InterPro" id="IPR034154">
    <property type="entry name" value="TOPRIM_DnaG/twinkle"/>
</dbReference>
<dbReference type="Gene3D" id="3.40.50.300">
    <property type="entry name" value="P-loop containing nucleotide triphosphate hydrolases"/>
    <property type="match status" value="1"/>
</dbReference>
<name>A0A6J5M6Y7_9CAUD</name>
<evidence type="ECO:0000313" key="13">
    <source>
        <dbReference type="EMBL" id="CAB4142478.1"/>
    </source>
</evidence>
<keyword evidence="7" id="KW-0547">Nucleotide-binding</keyword>
<keyword evidence="11" id="KW-0804">Transcription</keyword>
<dbReference type="CDD" id="cd01029">
    <property type="entry name" value="TOPRIM_primases"/>
    <property type="match status" value="1"/>
</dbReference>
<keyword evidence="4" id="KW-0548">Nucleotidyltransferase</keyword>
<keyword evidence="6" id="KW-0479">Metal-binding</keyword>
<keyword evidence="3" id="KW-0808">Transferase</keyword>
<evidence type="ECO:0000256" key="9">
    <source>
        <dbReference type="ARBA" id="ARBA00022833"/>
    </source>
</evidence>
<dbReference type="SUPFAM" id="SSF52540">
    <property type="entry name" value="P-loop containing nucleoside triphosphate hydrolases"/>
    <property type="match status" value="1"/>
</dbReference>
<dbReference type="PANTHER" id="PTHR30313:SF2">
    <property type="entry name" value="DNA PRIMASE"/>
    <property type="match status" value="1"/>
</dbReference>
<dbReference type="SMART" id="SM00400">
    <property type="entry name" value="ZnF_CHCC"/>
    <property type="match status" value="1"/>
</dbReference>
<evidence type="ECO:0000256" key="3">
    <source>
        <dbReference type="ARBA" id="ARBA00022679"/>
    </source>
</evidence>
<evidence type="ECO:0000256" key="11">
    <source>
        <dbReference type="ARBA" id="ARBA00023163"/>
    </source>
</evidence>
<evidence type="ECO:0000256" key="4">
    <source>
        <dbReference type="ARBA" id="ARBA00022695"/>
    </source>
</evidence>
<evidence type="ECO:0000256" key="8">
    <source>
        <dbReference type="ARBA" id="ARBA00022771"/>
    </source>
</evidence>
<dbReference type="PANTHER" id="PTHR30313">
    <property type="entry name" value="DNA PRIMASE"/>
    <property type="match status" value="1"/>
</dbReference>
<dbReference type="Pfam" id="PF13155">
    <property type="entry name" value="Toprim_2"/>
    <property type="match status" value="1"/>
</dbReference>
<evidence type="ECO:0000256" key="10">
    <source>
        <dbReference type="ARBA" id="ARBA00022840"/>
    </source>
</evidence>
<keyword evidence="2" id="KW-0639">Primosome</keyword>
<keyword evidence="8" id="KW-0863">Zinc-finger</keyword>
<evidence type="ECO:0000256" key="2">
    <source>
        <dbReference type="ARBA" id="ARBA00022515"/>
    </source>
</evidence>
<dbReference type="GO" id="GO:0003677">
    <property type="term" value="F:DNA binding"/>
    <property type="evidence" value="ECO:0007669"/>
    <property type="project" value="InterPro"/>
</dbReference>
<keyword evidence="1" id="KW-0240">DNA-directed RNA polymerase</keyword>
<dbReference type="InterPro" id="IPR027417">
    <property type="entry name" value="P-loop_NTPase"/>
</dbReference>
<dbReference type="GO" id="GO:0008270">
    <property type="term" value="F:zinc ion binding"/>
    <property type="evidence" value="ECO:0007669"/>
    <property type="project" value="UniProtKB-KW"/>
</dbReference>
<dbReference type="InterPro" id="IPR050219">
    <property type="entry name" value="DnaG_primase"/>
</dbReference>
<gene>
    <name evidence="13" type="ORF">UFOVP451_22</name>
</gene>
<dbReference type="EMBL" id="LR796409">
    <property type="protein sequence ID" value="CAB4142478.1"/>
    <property type="molecule type" value="Genomic_DNA"/>
</dbReference>
<dbReference type="InterPro" id="IPR002694">
    <property type="entry name" value="Znf_CHC2"/>
</dbReference>
<evidence type="ECO:0000256" key="1">
    <source>
        <dbReference type="ARBA" id="ARBA00022478"/>
    </source>
</evidence>
<proteinExistence type="predicted"/>
<sequence>MFEKILPHLNPKPNGECDTVCPFPHDKGYETRPSAHINLDKRVFHCKTCQAEGRFDKGGLSEIGFVSEYYAISYQQAVKLMATIGETENADEAQWQTAVDLLKTNSEYMEYLQSRGLTPETVEKYKLAYAGDGIMYPVFIYGQLCDVRTYMPDQTPKMRSRKGASALLFPFDDWLHDERDTLLCAGENDALLARQLGFNALTVTAGEGNFPKIFANLFSGKTVHICYDCDEAGRKGARSVAFILKEAGADVRIVDLGLEGSKESKDITDYITKHNRSADDLYQVIEKSISYNEELFKEDKDIVYPVINLWDIAEGKHAGRRVSARVLLSGKYDSPMQTPTAIEWQCNNPNLMSERSPCQTCPFQNKSGWWTLEENLKDVMELVDVTDKQQDQAINKFIGLPPKCPGVRKSIKVRKPVYKVVFTPDVPSEEGEEYRAVEQYAYTLGLNLQDGERYRAFFKPYAHPLDGQRVFMIVDRVEESDNAINAFEMTDEIAEQLKVFQGDPFAMMKERAEQFHNFTKIFKPNPMIANAVDLLYHSPLRFKFNGREMKGYPEILIVGESRTGKTETGLMFQRYVGIGNFMALKGATTAGVLGGADKLTTGGFKINWGTVPRNHKGLVIMDELSGMPREVMASLTAMRSERMATVHKIAKGKAPAETRLLWCSNPRVNTNGQSTNIKDYPTGVHIMLDLIGSDEDIARFDVCMLIVKESDSSPLDAPQTKAYEPDVYANLIKWIWTRTSDQIIFEKGVEEYIVQIASELNEKYDTDIKLFGAEAWKKIARIAAACAGCTFSCTTDFNSVVVTKRHVDWASDFLCRNYDNHIFRLAEYVRERRSYNETNEAVNAIVSSVCRTNPMVVKTLLNSVSPVPTGNLMAVSGLERSPFSELVNKLSSNFLITVNASGLMATRRLRLAVDAYREQYPKTKMIPLSQQGSVGV</sequence>
<dbReference type="SUPFAM" id="SSF57783">
    <property type="entry name" value="Zinc beta-ribbon"/>
    <property type="match status" value="1"/>
</dbReference>
<evidence type="ECO:0000256" key="7">
    <source>
        <dbReference type="ARBA" id="ARBA00022741"/>
    </source>
</evidence>